<organism evidence="2">
    <name type="scientific">Megaviridae environmental sample</name>
    <dbReference type="NCBI Taxonomy" id="1737588"/>
    <lineage>
        <taxon>Viruses</taxon>
        <taxon>Varidnaviria</taxon>
        <taxon>Bamfordvirae</taxon>
        <taxon>Nucleocytoviricota</taxon>
        <taxon>Megaviricetes</taxon>
        <taxon>Imitervirales</taxon>
        <taxon>Mimiviridae</taxon>
        <taxon>environmental samples</taxon>
    </lineage>
</organism>
<dbReference type="PROSITE" id="PS50011">
    <property type="entry name" value="PROTEIN_KINASE_DOM"/>
    <property type="match status" value="1"/>
</dbReference>
<dbReference type="GO" id="GO:0004674">
    <property type="term" value="F:protein serine/threonine kinase activity"/>
    <property type="evidence" value="ECO:0007669"/>
    <property type="project" value="TreeGrafter"/>
</dbReference>
<dbReference type="EMBL" id="MN448276">
    <property type="protein sequence ID" value="QFG74062.1"/>
    <property type="molecule type" value="Genomic_DNA"/>
</dbReference>
<dbReference type="InterPro" id="IPR008271">
    <property type="entry name" value="Ser/Thr_kinase_AS"/>
</dbReference>
<dbReference type="PROSITE" id="PS00108">
    <property type="entry name" value="PROTEIN_KINASE_ST"/>
    <property type="match status" value="1"/>
</dbReference>
<reference evidence="2" key="1">
    <citation type="journal article" date="2019" name="Philos. Trans. R. Soc. Lond., B, Biol. Sci.">
        <title>Targeted metagenomic recovery of four divergent viruses reveals shared and distinctive characteristics of giant viruses of marine eukaryotes.</title>
        <authorList>
            <person name="Needham D.M."/>
            <person name="Poirier C."/>
            <person name="Hehenberger E."/>
            <person name="Jimenez V."/>
            <person name="Swalwell J.E."/>
            <person name="Santoro A.E."/>
            <person name="Worden A.Z."/>
        </authorList>
    </citation>
    <scope>NUCLEOTIDE SEQUENCE</scope>
    <source>
        <strain evidence="2">OPacV-662</strain>
    </source>
</reference>
<dbReference type="InterPro" id="IPR000719">
    <property type="entry name" value="Prot_kinase_dom"/>
</dbReference>
<protein>
    <submittedName>
        <fullName evidence="2">Protein kinase domain protein</fullName>
    </submittedName>
</protein>
<dbReference type="PANTHER" id="PTHR44167:SF30">
    <property type="entry name" value="PHOSPHORYLASE KINASE"/>
    <property type="match status" value="1"/>
</dbReference>
<dbReference type="GO" id="GO:0005524">
    <property type="term" value="F:ATP binding"/>
    <property type="evidence" value="ECO:0007669"/>
    <property type="project" value="InterPro"/>
</dbReference>
<evidence type="ECO:0000259" key="1">
    <source>
        <dbReference type="PROSITE" id="PS50011"/>
    </source>
</evidence>
<proteinExistence type="predicted"/>
<dbReference type="SMART" id="SM00220">
    <property type="entry name" value="S_TKc"/>
    <property type="match status" value="1"/>
</dbReference>
<keyword evidence="2" id="KW-0808">Transferase</keyword>
<accession>A0A5J6VJ12</accession>
<evidence type="ECO:0000313" key="2">
    <source>
        <dbReference type="EMBL" id="QFG74062.1"/>
    </source>
</evidence>
<dbReference type="Pfam" id="PF00069">
    <property type="entry name" value="Pkinase"/>
    <property type="match status" value="1"/>
</dbReference>
<dbReference type="Gene3D" id="1.10.510.10">
    <property type="entry name" value="Transferase(Phosphotransferase) domain 1"/>
    <property type="match status" value="1"/>
</dbReference>
<dbReference type="SUPFAM" id="SSF56112">
    <property type="entry name" value="Protein kinase-like (PK-like)"/>
    <property type="match status" value="1"/>
</dbReference>
<name>A0A5J6VJ12_9VIRU</name>
<sequence length="243" mass="28044">MICCQLTKSPTPQFTITQTLHIGKLGMVCMGILKYKGKTISCVAKESTRYIKHEAEILAKLGKSPYREYFVQMIAPPTDLIFFPMYRGDLYNLVDEFAHDERVSFIKQTSIALEYLHGLNYGHFDVKPENIMIDQMCRARLGDFGLSSRCTKYDSMILKKGTPGYRAPEVVSSNKKSYGWIADSYSFGATIYLILVKQCFHKDWMNSSFPKDYSWRRIINGLTNSEPTKRFDMTDFMESLIFE</sequence>
<keyword evidence="2" id="KW-0418">Kinase</keyword>
<dbReference type="PANTHER" id="PTHR44167">
    <property type="entry name" value="OVARIAN-SPECIFIC SERINE/THREONINE-PROTEIN KINASE LOK-RELATED"/>
    <property type="match status" value="1"/>
</dbReference>
<dbReference type="InterPro" id="IPR011009">
    <property type="entry name" value="Kinase-like_dom_sf"/>
</dbReference>
<feature type="domain" description="Protein kinase" evidence="1">
    <location>
        <begin position="14"/>
        <end position="243"/>
    </location>
</feature>